<dbReference type="Gene3D" id="3.30.830.10">
    <property type="entry name" value="Metalloenzyme, LuxS/M16 peptidase-like"/>
    <property type="match status" value="4"/>
</dbReference>
<comment type="cofactor">
    <cofactor evidence="1">
        <name>Zn(2+)</name>
        <dbReference type="ChEBI" id="CHEBI:29105"/>
    </cofactor>
</comment>
<dbReference type="HOGENOM" id="CLU_008156_0_0_10"/>
<dbReference type="InterPro" id="IPR011249">
    <property type="entry name" value="Metalloenz_LuxS/M16"/>
</dbReference>
<organism evidence="12 13">
    <name type="scientific">Hoylesella marshii DSM 16973 = JCM 13450</name>
    <dbReference type="NCBI Taxonomy" id="862515"/>
    <lineage>
        <taxon>Bacteria</taxon>
        <taxon>Pseudomonadati</taxon>
        <taxon>Bacteroidota</taxon>
        <taxon>Bacteroidia</taxon>
        <taxon>Bacteroidales</taxon>
        <taxon>Prevotellaceae</taxon>
        <taxon>Hoylesella</taxon>
    </lineage>
</organism>
<evidence type="ECO:0000256" key="4">
    <source>
        <dbReference type="ARBA" id="ARBA00022723"/>
    </source>
</evidence>
<dbReference type="InterPro" id="IPR050626">
    <property type="entry name" value="Peptidase_M16"/>
</dbReference>
<evidence type="ECO:0000256" key="7">
    <source>
        <dbReference type="ARBA" id="ARBA00023049"/>
    </source>
</evidence>
<dbReference type="PROSITE" id="PS00143">
    <property type="entry name" value="INSULINASE"/>
    <property type="match status" value="1"/>
</dbReference>
<comment type="caution">
    <text evidence="12">The sequence shown here is derived from an EMBL/GenBank/DDBJ whole genome shotgun (WGS) entry which is preliminary data.</text>
</comment>
<keyword evidence="7" id="KW-0482">Metalloprotease</keyword>
<dbReference type="Pfam" id="PF05193">
    <property type="entry name" value="Peptidase_M16_C"/>
    <property type="match status" value="2"/>
</dbReference>
<dbReference type="InterPro" id="IPR001431">
    <property type="entry name" value="Pept_M16_Zn_BS"/>
</dbReference>
<dbReference type="EMBL" id="AEEI01000046">
    <property type="protein sequence ID" value="EFM01678.1"/>
    <property type="molecule type" value="Genomic_DNA"/>
</dbReference>
<dbReference type="eggNOG" id="COG0612">
    <property type="taxonomic scope" value="Bacteria"/>
</dbReference>
<reference evidence="12" key="1">
    <citation type="submission" date="2010-07" db="EMBL/GenBank/DDBJ databases">
        <authorList>
            <person name="Muzny D."/>
            <person name="Qin X."/>
            <person name="Deng J."/>
            <person name="Jiang H."/>
            <person name="Liu Y."/>
            <person name="Qu J."/>
            <person name="Song X.-Z."/>
            <person name="Zhang L."/>
            <person name="Thornton R."/>
            <person name="Coyle M."/>
            <person name="Francisco L."/>
            <person name="Jackson L."/>
            <person name="Javaid M."/>
            <person name="Korchina V."/>
            <person name="Kovar C."/>
            <person name="Mata R."/>
            <person name="Mathew T."/>
            <person name="Ngo R."/>
            <person name="Nguyen L."/>
            <person name="Nguyen N."/>
            <person name="Okwuonu G."/>
            <person name="Ongeri F."/>
            <person name="Pham C."/>
            <person name="Simmons D."/>
            <person name="Wilczek-Boney K."/>
            <person name="Hale W."/>
            <person name="Jakkamsetti A."/>
            <person name="Pham P."/>
            <person name="Ruth R."/>
            <person name="San Lucas F."/>
            <person name="Warren J."/>
            <person name="Zhang J."/>
            <person name="Zhao Z."/>
            <person name="Zhou C."/>
            <person name="Zhu D."/>
            <person name="Lee S."/>
            <person name="Bess C."/>
            <person name="Blankenburg K."/>
            <person name="Forbes L."/>
            <person name="Fu Q."/>
            <person name="Gubbala S."/>
            <person name="Hirani K."/>
            <person name="Jayaseelan J.C."/>
            <person name="Lara F."/>
            <person name="Munidasa M."/>
            <person name="Palculict T."/>
            <person name="Patil S."/>
            <person name="Pu L.-L."/>
            <person name="Saada N."/>
            <person name="Tang L."/>
            <person name="Weissenberger G."/>
            <person name="Zhu Y."/>
            <person name="Hemphill L."/>
            <person name="Shang Y."/>
            <person name="Youmans B."/>
            <person name="Ayvaz T."/>
            <person name="Ross M."/>
            <person name="Santibanez J."/>
            <person name="Aqrawi P."/>
            <person name="Gross S."/>
            <person name="Joshi V."/>
            <person name="Fowler G."/>
            <person name="Nazareth L."/>
            <person name="Reid J."/>
            <person name="Worley K."/>
            <person name="Petrosino J."/>
            <person name="Highlander S."/>
            <person name="Gibbs R."/>
        </authorList>
    </citation>
    <scope>NUCLEOTIDE SEQUENCE [LARGE SCALE GENOMIC DNA]</scope>
    <source>
        <strain evidence="12">DSM 16973</strain>
    </source>
</reference>
<evidence type="ECO:0000256" key="1">
    <source>
        <dbReference type="ARBA" id="ARBA00001947"/>
    </source>
</evidence>
<dbReference type="AlphaFoldDB" id="E0NT63"/>
<evidence type="ECO:0000256" key="6">
    <source>
        <dbReference type="ARBA" id="ARBA00022833"/>
    </source>
</evidence>
<feature type="signal peptide" evidence="9">
    <location>
        <begin position="1"/>
        <end position="20"/>
    </location>
</feature>
<keyword evidence="5 12" id="KW-0378">Hydrolase</keyword>
<evidence type="ECO:0000256" key="5">
    <source>
        <dbReference type="ARBA" id="ARBA00022801"/>
    </source>
</evidence>
<feature type="domain" description="Peptidase M16 C-terminal" evidence="11">
    <location>
        <begin position="691"/>
        <end position="870"/>
    </location>
</feature>
<dbReference type="PANTHER" id="PTHR43690">
    <property type="entry name" value="NARDILYSIN"/>
    <property type="match status" value="1"/>
</dbReference>
<name>E0NT63_9BACT</name>
<sequence length="938" mass="105726">MKKRTFLFLAVWALCALVQAQMPQMPPIPVDKEVRMGKLPNGLTYYIRKNNYPEHVANFYIAQRVGSINENDDQRGLAHFLEHMAFNGSEHFKDNGIIDFTRSLGVQFGSDLNAYTSIEETVYRVCNVPTKRQSALDSCLLILKDWSNGLTLDAKEIDKERGVVHGEWTMRNSGTQRLFEKILPKVYPGSKYGERLPIGLMSIIDSFRPATLRAYYKKWYRPDNQAIIVVGDVDVDHTEAQIKKLFSSIVVPKNAAQVVPTPVPDNVEPIYLFEKDKEQQFSIVSINMKHDATPDSAKVGLDYMAEDYVKNAIVTMLNARLSEMTKDPQCPFVQASAEEGRYFISKTKDAFELNIVAKEGKDLDALKAGMRELMRVRQHGFTATEYLRAKEEFLSLAEKAYTNRNKVKNDEYGDKYREHYLRNEPIPSAEDEYQIWKMLAPAIPLEAINEAAKELISVSDTNLVVYDLAQEKEGITYPTPATMRAALEAARAEQTTPYVDNVKNEPLITKMPKAGKIKSVKENKVLGYKEMTLSNGATVILKKTDFKDDEVVMQASAKGGSSLFDAPDYANLKLYDDVIAASGLGNFSHTELEKALAGKQAHVSVATEDDYQYVKAGSTPKDLETMMQLVYLQFTAINKDEKSFHDLMSQSELMLKNKGLRPESAFIDSLTNTINRHNPRFANLQLSDLVKVSYDRILQMAKQLYGNAGNYTFTFVGNFDEATLRPLIEQYIASLPASKARSNYRDVKTYATGDVKCIFTRKMETPKPIVFYFYYAKGNNTLEDRVKMSAVGQVLSMVLLKTVREDAGAAYSVGANGSMGVEAGNPNLFMQLYAPISDPSKTDLAIELMEKGVVEGAQKMDADMVQKVKDFMLKQVDVDAKTNSYWIVKLQTYKHYGVDTYTDYKKVVNELTPENLAAFLKDRLLSSGNRIKVVMRPE</sequence>
<keyword evidence="9" id="KW-0732">Signal</keyword>
<comment type="similarity">
    <text evidence="2 8">Belongs to the peptidase M16 family.</text>
</comment>
<dbReference type="EC" id="3.4.24.-" evidence="12"/>
<gene>
    <name evidence="12" type="ORF">HMPREF0658_1365</name>
</gene>
<dbReference type="STRING" id="862515.HMPREF0658_1365"/>
<dbReference type="SUPFAM" id="SSF63411">
    <property type="entry name" value="LuxS/MPP-like metallohydrolase"/>
    <property type="match status" value="3"/>
</dbReference>
<evidence type="ECO:0000313" key="13">
    <source>
        <dbReference type="Proteomes" id="UP000004394"/>
    </source>
</evidence>
<keyword evidence="13" id="KW-1185">Reference proteome</keyword>
<evidence type="ECO:0000256" key="8">
    <source>
        <dbReference type="RuleBase" id="RU004447"/>
    </source>
</evidence>
<dbReference type="Pfam" id="PF00675">
    <property type="entry name" value="Peptidase_M16"/>
    <property type="match status" value="1"/>
</dbReference>
<dbReference type="RefSeq" id="WP_006949432.1">
    <property type="nucleotide sequence ID" value="NZ_GL397214.1"/>
</dbReference>
<dbReference type="PANTHER" id="PTHR43690:SF34">
    <property type="entry name" value="ZINC PROTEASE PQQL-LIKE"/>
    <property type="match status" value="1"/>
</dbReference>
<evidence type="ECO:0000259" key="10">
    <source>
        <dbReference type="Pfam" id="PF00675"/>
    </source>
</evidence>
<dbReference type="InterPro" id="IPR011765">
    <property type="entry name" value="Pept_M16_N"/>
</dbReference>
<feature type="domain" description="Peptidase M16 C-terminal" evidence="11">
    <location>
        <begin position="209"/>
        <end position="391"/>
    </location>
</feature>
<accession>E0NT63</accession>
<dbReference type="GO" id="GO:0004222">
    <property type="term" value="F:metalloendopeptidase activity"/>
    <property type="evidence" value="ECO:0007669"/>
    <property type="project" value="InterPro"/>
</dbReference>
<evidence type="ECO:0000259" key="11">
    <source>
        <dbReference type="Pfam" id="PF05193"/>
    </source>
</evidence>
<keyword evidence="3" id="KW-0645">Protease</keyword>
<feature type="domain" description="Peptidase M16 N-terminal" evidence="10">
    <location>
        <begin position="49"/>
        <end position="186"/>
    </location>
</feature>
<protein>
    <submittedName>
        <fullName evidence="12">Peptidase M16 inactive domain protein</fullName>
        <ecNumber evidence="12">3.4.24.-</ecNumber>
    </submittedName>
</protein>
<proteinExistence type="inferred from homology"/>
<evidence type="ECO:0000313" key="12">
    <source>
        <dbReference type="EMBL" id="EFM01678.1"/>
    </source>
</evidence>
<dbReference type="BioCyc" id="PMAR862515-HMP:GMOO-1388-MONOMER"/>
<evidence type="ECO:0000256" key="2">
    <source>
        <dbReference type="ARBA" id="ARBA00007261"/>
    </source>
</evidence>
<dbReference type="GO" id="GO:0046872">
    <property type="term" value="F:metal ion binding"/>
    <property type="evidence" value="ECO:0007669"/>
    <property type="project" value="UniProtKB-KW"/>
</dbReference>
<dbReference type="GO" id="GO:0006508">
    <property type="term" value="P:proteolysis"/>
    <property type="evidence" value="ECO:0007669"/>
    <property type="project" value="UniProtKB-KW"/>
</dbReference>
<keyword evidence="4" id="KW-0479">Metal-binding</keyword>
<evidence type="ECO:0000256" key="3">
    <source>
        <dbReference type="ARBA" id="ARBA00022670"/>
    </source>
</evidence>
<dbReference type="Proteomes" id="UP000004394">
    <property type="component" value="Unassembled WGS sequence"/>
</dbReference>
<keyword evidence="6" id="KW-0862">Zinc</keyword>
<evidence type="ECO:0000256" key="9">
    <source>
        <dbReference type="SAM" id="SignalP"/>
    </source>
</evidence>
<dbReference type="InterPro" id="IPR007863">
    <property type="entry name" value="Peptidase_M16_C"/>
</dbReference>
<feature type="chain" id="PRO_5003138330" evidence="9">
    <location>
        <begin position="21"/>
        <end position="938"/>
    </location>
</feature>